<evidence type="ECO:0000256" key="4">
    <source>
        <dbReference type="ARBA" id="ARBA00022692"/>
    </source>
</evidence>
<keyword evidence="2" id="KW-0813">Transport</keyword>
<dbReference type="InterPro" id="IPR004638">
    <property type="entry name" value="EmrB-like"/>
</dbReference>
<dbReference type="AlphaFoldDB" id="A0A1H3KZB2"/>
<keyword evidence="6 7" id="KW-0472">Membrane</keyword>
<feature type="transmembrane region" description="Helical" evidence="7">
    <location>
        <begin position="407"/>
        <end position="429"/>
    </location>
</feature>
<comment type="subcellular location">
    <subcellularLocation>
        <location evidence="1">Cell membrane</location>
        <topology evidence="1">Multi-pass membrane protein</topology>
    </subcellularLocation>
</comment>
<keyword evidence="3" id="KW-1003">Cell membrane</keyword>
<evidence type="ECO:0000256" key="3">
    <source>
        <dbReference type="ARBA" id="ARBA00022475"/>
    </source>
</evidence>
<evidence type="ECO:0000256" key="5">
    <source>
        <dbReference type="ARBA" id="ARBA00022989"/>
    </source>
</evidence>
<feature type="transmembrane region" description="Helical" evidence="7">
    <location>
        <begin position="139"/>
        <end position="157"/>
    </location>
</feature>
<dbReference type="GO" id="GO:0022857">
    <property type="term" value="F:transmembrane transporter activity"/>
    <property type="evidence" value="ECO:0007669"/>
    <property type="project" value="InterPro"/>
</dbReference>
<evidence type="ECO:0000313" key="9">
    <source>
        <dbReference type="EMBL" id="SDY57522.1"/>
    </source>
</evidence>
<evidence type="ECO:0000256" key="2">
    <source>
        <dbReference type="ARBA" id="ARBA00022448"/>
    </source>
</evidence>
<dbReference type="OrthoDB" id="3218494at2"/>
<keyword evidence="5 7" id="KW-1133">Transmembrane helix</keyword>
<keyword evidence="10" id="KW-1185">Reference proteome</keyword>
<dbReference type="STRING" id="137265.SAMN05421684_0443"/>
<evidence type="ECO:0000256" key="6">
    <source>
        <dbReference type="ARBA" id="ARBA00023136"/>
    </source>
</evidence>
<feature type="transmembrane region" description="Helical" evidence="7">
    <location>
        <begin position="441"/>
        <end position="464"/>
    </location>
</feature>
<protein>
    <submittedName>
        <fullName evidence="9">Drug resistance transporter, EmrB/QacA subfamily</fullName>
    </submittedName>
</protein>
<dbReference type="GO" id="GO:0005886">
    <property type="term" value="C:plasma membrane"/>
    <property type="evidence" value="ECO:0007669"/>
    <property type="project" value="UniProtKB-SubCell"/>
</dbReference>
<dbReference type="SUPFAM" id="SSF103473">
    <property type="entry name" value="MFS general substrate transporter"/>
    <property type="match status" value="1"/>
</dbReference>
<accession>A0A1H3KZB2</accession>
<feature type="domain" description="Major facilitator superfamily (MFS) profile" evidence="8">
    <location>
        <begin position="14"/>
        <end position="468"/>
    </location>
</feature>
<dbReference type="CDD" id="cd17321">
    <property type="entry name" value="MFS_MMR_MDR_like"/>
    <property type="match status" value="1"/>
</dbReference>
<dbReference type="PANTHER" id="PTHR42718">
    <property type="entry name" value="MAJOR FACILITATOR SUPERFAMILY MULTIDRUG TRANSPORTER MFSC"/>
    <property type="match status" value="1"/>
</dbReference>
<feature type="transmembrane region" description="Helical" evidence="7">
    <location>
        <begin position="12"/>
        <end position="32"/>
    </location>
</feature>
<dbReference type="InterPro" id="IPR011701">
    <property type="entry name" value="MFS"/>
</dbReference>
<feature type="transmembrane region" description="Helical" evidence="7">
    <location>
        <begin position="336"/>
        <end position="355"/>
    </location>
</feature>
<dbReference type="NCBIfam" id="TIGR00711">
    <property type="entry name" value="efflux_EmrB"/>
    <property type="match status" value="1"/>
</dbReference>
<keyword evidence="4 7" id="KW-0812">Transmembrane</keyword>
<feature type="transmembrane region" description="Helical" evidence="7">
    <location>
        <begin position="201"/>
        <end position="221"/>
    </location>
</feature>
<feature type="transmembrane region" description="Helical" evidence="7">
    <location>
        <begin position="169"/>
        <end position="189"/>
    </location>
</feature>
<evidence type="ECO:0000256" key="1">
    <source>
        <dbReference type="ARBA" id="ARBA00004651"/>
    </source>
</evidence>
<feature type="transmembrane region" description="Helical" evidence="7">
    <location>
        <begin position="271"/>
        <end position="294"/>
    </location>
</feature>
<dbReference type="Proteomes" id="UP000199632">
    <property type="component" value="Unassembled WGS sequence"/>
</dbReference>
<evidence type="ECO:0000259" key="8">
    <source>
        <dbReference type="PROSITE" id="PS50850"/>
    </source>
</evidence>
<feature type="transmembrane region" description="Helical" evidence="7">
    <location>
        <begin position="52"/>
        <end position="69"/>
    </location>
</feature>
<name>A0A1H3KZB2_9ACTN</name>
<evidence type="ECO:0000313" key="10">
    <source>
        <dbReference type="Proteomes" id="UP000199632"/>
    </source>
</evidence>
<proteinExistence type="predicted"/>
<feature type="transmembrane region" description="Helical" evidence="7">
    <location>
        <begin position="112"/>
        <end position="132"/>
    </location>
</feature>
<dbReference type="RefSeq" id="WP_090786489.1">
    <property type="nucleotide sequence ID" value="NZ_BOND01000030.1"/>
</dbReference>
<gene>
    <name evidence="9" type="ORF">SAMN05421684_0443</name>
</gene>
<organism evidence="9 10">
    <name type="scientific">Asanoa ishikariensis</name>
    <dbReference type="NCBI Taxonomy" id="137265"/>
    <lineage>
        <taxon>Bacteria</taxon>
        <taxon>Bacillati</taxon>
        <taxon>Actinomycetota</taxon>
        <taxon>Actinomycetes</taxon>
        <taxon>Micromonosporales</taxon>
        <taxon>Micromonosporaceae</taxon>
        <taxon>Asanoa</taxon>
    </lineage>
</organism>
<dbReference type="InterPro" id="IPR020846">
    <property type="entry name" value="MFS_dom"/>
</dbReference>
<feature type="transmembrane region" description="Helical" evidence="7">
    <location>
        <begin position="306"/>
        <end position="324"/>
    </location>
</feature>
<evidence type="ECO:0000256" key="7">
    <source>
        <dbReference type="SAM" id="Phobius"/>
    </source>
</evidence>
<dbReference type="PANTHER" id="PTHR42718:SF46">
    <property type="entry name" value="BLR6921 PROTEIN"/>
    <property type="match status" value="1"/>
</dbReference>
<feature type="transmembrane region" description="Helical" evidence="7">
    <location>
        <begin position="227"/>
        <end position="250"/>
    </location>
</feature>
<dbReference type="EMBL" id="FNQB01000001">
    <property type="protein sequence ID" value="SDY57522.1"/>
    <property type="molecule type" value="Genomic_DNA"/>
</dbReference>
<dbReference type="InterPro" id="IPR005829">
    <property type="entry name" value="Sugar_transporter_CS"/>
</dbReference>
<dbReference type="Gene3D" id="1.20.1250.20">
    <property type="entry name" value="MFS general substrate transporter like domains"/>
    <property type="match status" value="1"/>
</dbReference>
<feature type="transmembrane region" description="Helical" evidence="7">
    <location>
        <begin position="367"/>
        <end position="386"/>
    </location>
</feature>
<dbReference type="Pfam" id="PF07690">
    <property type="entry name" value="MFS_1"/>
    <property type="match status" value="1"/>
</dbReference>
<feature type="transmembrane region" description="Helical" evidence="7">
    <location>
        <begin position="81"/>
        <end position="100"/>
    </location>
</feature>
<reference evidence="10" key="1">
    <citation type="submission" date="2016-10" db="EMBL/GenBank/DDBJ databases">
        <authorList>
            <person name="Varghese N."/>
            <person name="Submissions S."/>
        </authorList>
    </citation>
    <scope>NUCLEOTIDE SEQUENCE [LARGE SCALE GENOMIC DNA]</scope>
    <source>
        <strain evidence="10">DSM 44718</strain>
    </source>
</reference>
<dbReference type="InterPro" id="IPR036259">
    <property type="entry name" value="MFS_trans_sf"/>
</dbReference>
<dbReference type="PROSITE" id="PS50850">
    <property type="entry name" value="MFS"/>
    <property type="match status" value="1"/>
</dbReference>
<dbReference type="PROSITE" id="PS00216">
    <property type="entry name" value="SUGAR_TRANSPORT_1"/>
    <property type="match status" value="1"/>
</dbReference>
<sequence>MSRAESATPHKTWALALLAVTQFVLVLDASIVNVALPSIGRELSFSQDSLSWVTNAYTLTFGGFLLLGGRVSDILGRRRMFMAGLGLFVAASIVGGLAQAPGMLVTARAAQGIGAALVAPAALSLLMTIFAAGPERNRALGVWGAVAGAGGAAGSILGGVLTEWIGWEAVLWVNVPIGIAALALAPRLLPAARDRVTASGFDVMGAITVTAGLALGVYALVDGNNAGWLAAQTLASGAIAIALLVSFVVIESRAKHPLVPMHVFRQKTLRSANLVALLVTGAVFPMFFVLTLFMQQVWGYSPIKAGFGQLPFAITLIAFAGLTSRWVTKFGFKTPLVIGMVITAGSLVWLSLLTAQGSYWTELLGPSLLAGIGGALMFIPVTLAATAGARRDESGLASGLINTTQQVGASIGLAITVAIATAATTSSLTSGNNPGVAATDGFQLALLAGAGLAALGALLTVWLLPGLKNQPVAVDEEDEVEDRTAVTV</sequence>
<dbReference type="PRINTS" id="PR01036">
    <property type="entry name" value="TCRTETB"/>
</dbReference>
<dbReference type="Gene3D" id="1.20.1720.10">
    <property type="entry name" value="Multidrug resistance protein D"/>
    <property type="match status" value="1"/>
</dbReference>